<keyword evidence="2" id="KW-1185">Reference proteome</keyword>
<organism evidence="1 2">
    <name type="scientific">Pleurodeles waltl</name>
    <name type="common">Iberian ribbed newt</name>
    <dbReference type="NCBI Taxonomy" id="8319"/>
    <lineage>
        <taxon>Eukaryota</taxon>
        <taxon>Metazoa</taxon>
        <taxon>Chordata</taxon>
        <taxon>Craniata</taxon>
        <taxon>Vertebrata</taxon>
        <taxon>Euteleostomi</taxon>
        <taxon>Amphibia</taxon>
        <taxon>Batrachia</taxon>
        <taxon>Caudata</taxon>
        <taxon>Salamandroidea</taxon>
        <taxon>Salamandridae</taxon>
        <taxon>Pleurodelinae</taxon>
        <taxon>Pleurodeles</taxon>
    </lineage>
</organism>
<sequence>MIRGRPGGRAAYAYGGACRSGVHRVRASALRGHFEVTSQCGADPLRSRAPNNVACRSRLIISGAGGCGGLPGEVILTCCCGRDRFVGTQRFYSSLYKSRTSPRACSSFITGGVRQQEHNRWSGAQRTTGLVGCMR</sequence>
<comment type="caution">
    <text evidence="1">The sequence shown here is derived from an EMBL/GenBank/DDBJ whole genome shotgun (WGS) entry which is preliminary data.</text>
</comment>
<evidence type="ECO:0000313" key="1">
    <source>
        <dbReference type="EMBL" id="KAJ1164002.1"/>
    </source>
</evidence>
<proteinExistence type="predicted"/>
<evidence type="ECO:0000313" key="2">
    <source>
        <dbReference type="Proteomes" id="UP001066276"/>
    </source>
</evidence>
<reference evidence="1" key="1">
    <citation type="journal article" date="2022" name="bioRxiv">
        <title>Sequencing and chromosome-scale assembly of the giantPleurodeles waltlgenome.</title>
        <authorList>
            <person name="Brown T."/>
            <person name="Elewa A."/>
            <person name="Iarovenko S."/>
            <person name="Subramanian E."/>
            <person name="Araus A.J."/>
            <person name="Petzold A."/>
            <person name="Susuki M."/>
            <person name="Suzuki K.-i.T."/>
            <person name="Hayashi T."/>
            <person name="Toyoda A."/>
            <person name="Oliveira C."/>
            <person name="Osipova E."/>
            <person name="Leigh N.D."/>
            <person name="Simon A."/>
            <person name="Yun M.H."/>
        </authorList>
    </citation>
    <scope>NUCLEOTIDE SEQUENCE</scope>
    <source>
        <strain evidence="1">20211129_DDA</strain>
        <tissue evidence="1">Liver</tissue>
    </source>
</reference>
<protein>
    <submittedName>
        <fullName evidence="1">Uncharacterized protein</fullName>
    </submittedName>
</protein>
<dbReference type="AlphaFoldDB" id="A0AAV7SIT5"/>
<dbReference type="Proteomes" id="UP001066276">
    <property type="component" value="Chromosome 4_2"/>
</dbReference>
<gene>
    <name evidence="1" type="ORF">NDU88_004449</name>
</gene>
<accession>A0AAV7SIT5</accession>
<name>A0AAV7SIT5_PLEWA</name>
<dbReference type="EMBL" id="JANPWB010000008">
    <property type="protein sequence ID" value="KAJ1164002.1"/>
    <property type="molecule type" value="Genomic_DNA"/>
</dbReference>